<feature type="chain" id="PRO_5025704383" description="Carboxylic ester hydrolase" evidence="3">
    <location>
        <begin position="20"/>
        <end position="513"/>
    </location>
</feature>
<dbReference type="Pfam" id="PF00135">
    <property type="entry name" value="COesterase"/>
    <property type="match status" value="1"/>
</dbReference>
<dbReference type="InterPro" id="IPR029058">
    <property type="entry name" value="AB_hydrolase_fold"/>
</dbReference>
<protein>
    <recommendedName>
        <fullName evidence="3">Carboxylic ester hydrolase</fullName>
        <ecNumber evidence="3">3.1.1.-</ecNumber>
    </recommendedName>
</protein>
<dbReference type="InterPro" id="IPR050654">
    <property type="entry name" value="AChE-related_enzymes"/>
</dbReference>
<dbReference type="GO" id="GO:0052689">
    <property type="term" value="F:carboxylic ester hydrolase activity"/>
    <property type="evidence" value="ECO:0007669"/>
    <property type="project" value="TreeGrafter"/>
</dbReference>
<feature type="signal peptide" evidence="3">
    <location>
        <begin position="1"/>
        <end position="19"/>
    </location>
</feature>
<dbReference type="SUPFAM" id="SSF53474">
    <property type="entry name" value="alpha/beta-Hydrolases"/>
    <property type="match status" value="1"/>
</dbReference>
<keyword evidence="2 3" id="KW-0378">Hydrolase</keyword>
<evidence type="ECO:0000313" key="6">
    <source>
        <dbReference type="Proteomes" id="UP000799302"/>
    </source>
</evidence>
<reference evidence="5" key="1">
    <citation type="journal article" date="2020" name="Stud. Mycol.">
        <title>101 Dothideomycetes genomes: a test case for predicting lifestyles and emergence of pathogens.</title>
        <authorList>
            <person name="Haridas S."/>
            <person name="Albert R."/>
            <person name="Binder M."/>
            <person name="Bloem J."/>
            <person name="Labutti K."/>
            <person name="Salamov A."/>
            <person name="Andreopoulos B."/>
            <person name="Baker S."/>
            <person name="Barry K."/>
            <person name="Bills G."/>
            <person name="Bluhm B."/>
            <person name="Cannon C."/>
            <person name="Castanera R."/>
            <person name="Culley D."/>
            <person name="Daum C."/>
            <person name="Ezra D."/>
            <person name="Gonzalez J."/>
            <person name="Henrissat B."/>
            <person name="Kuo A."/>
            <person name="Liang C."/>
            <person name="Lipzen A."/>
            <person name="Lutzoni F."/>
            <person name="Magnuson J."/>
            <person name="Mondo S."/>
            <person name="Nolan M."/>
            <person name="Ohm R."/>
            <person name="Pangilinan J."/>
            <person name="Park H.-J."/>
            <person name="Ramirez L."/>
            <person name="Alfaro M."/>
            <person name="Sun H."/>
            <person name="Tritt A."/>
            <person name="Yoshinaga Y."/>
            <person name="Zwiers L.-H."/>
            <person name="Turgeon B."/>
            <person name="Goodwin S."/>
            <person name="Spatafora J."/>
            <person name="Crous P."/>
            <person name="Grigoriev I."/>
        </authorList>
    </citation>
    <scope>NUCLEOTIDE SEQUENCE</scope>
    <source>
        <strain evidence="5">CBS 115976</strain>
    </source>
</reference>
<dbReference type="PROSITE" id="PS00122">
    <property type="entry name" value="CARBOXYLESTERASE_B_1"/>
    <property type="match status" value="1"/>
</dbReference>
<evidence type="ECO:0000256" key="1">
    <source>
        <dbReference type="ARBA" id="ARBA00005964"/>
    </source>
</evidence>
<comment type="similarity">
    <text evidence="1 3">Belongs to the type-B carboxylesterase/lipase family.</text>
</comment>
<dbReference type="InterPro" id="IPR019826">
    <property type="entry name" value="Carboxylesterase_B_AS"/>
</dbReference>
<keyword evidence="6" id="KW-1185">Reference proteome</keyword>
<keyword evidence="3" id="KW-0732">Signal</keyword>
<evidence type="ECO:0000256" key="3">
    <source>
        <dbReference type="RuleBase" id="RU361235"/>
    </source>
</evidence>
<feature type="domain" description="Carboxylesterase type B" evidence="4">
    <location>
        <begin position="25"/>
        <end position="351"/>
    </location>
</feature>
<dbReference type="PANTHER" id="PTHR43918">
    <property type="entry name" value="ACETYLCHOLINESTERASE"/>
    <property type="match status" value="1"/>
</dbReference>
<name>A0A6A6TY57_9PEZI</name>
<dbReference type="EMBL" id="MU004243">
    <property type="protein sequence ID" value="KAF2664087.1"/>
    <property type="molecule type" value="Genomic_DNA"/>
</dbReference>
<evidence type="ECO:0000313" key="5">
    <source>
        <dbReference type="EMBL" id="KAF2664087.1"/>
    </source>
</evidence>
<proteinExistence type="inferred from homology"/>
<dbReference type="InterPro" id="IPR002018">
    <property type="entry name" value="CarbesteraseB"/>
</dbReference>
<evidence type="ECO:0000259" key="4">
    <source>
        <dbReference type="Pfam" id="PF00135"/>
    </source>
</evidence>
<evidence type="ECO:0000256" key="2">
    <source>
        <dbReference type="ARBA" id="ARBA00022801"/>
    </source>
</evidence>
<sequence>MAKSTISALLLLVISTCSAWEIGQEVSTSSGTYKGHDSALKPGVSEYLGIRYGQETSGARRFAKPVAFQSSEKFTANKFSLDCPTILTNITGPMSAIATAAQATNPAGEDCLALNVWTKPQVGEKKKAVMVWVYGGGFNVGTAQDKEFDGSVYAETEDVVVVTLNYRLVVFGFPSGVDGVDKNVGLRDQRLATEWVKANIEKFGGDPNRIILWGQSAGGFSVDNYAYAWAKEKDPVITGIIAQSGGASAGRNGMVKDANGTTKAWADMAQKLSCATVGQASVDCVRTKPWLDVLNAMRGGPGLSNGPMSPFTPTADNEVVFSDYAARAKSGAFIKVPLLIGNNDNESGGGALAFTGKGSDPDTLAKQNAGFSCPPGRAAADREAQGLGAWRYRFMAKYSNADTTKHGGELSVVWGTMDGQRPNLPKSTEEEYTLSKNVMKRWAAFAKDPKEGLTKLGWPVFDSTKATLALLGDDNKAEIKFIDAAKYDKACASYWTSMGAAPAKPVMMKRMMA</sequence>
<accession>A0A6A6TY57</accession>
<dbReference type="AlphaFoldDB" id="A0A6A6TY57"/>
<dbReference type="EC" id="3.1.1.-" evidence="3"/>
<dbReference type="OrthoDB" id="408631at2759"/>
<gene>
    <name evidence="5" type="ORF">BT63DRAFT_483542</name>
</gene>
<organism evidence="5 6">
    <name type="scientific">Microthyrium microscopicum</name>
    <dbReference type="NCBI Taxonomy" id="703497"/>
    <lineage>
        <taxon>Eukaryota</taxon>
        <taxon>Fungi</taxon>
        <taxon>Dikarya</taxon>
        <taxon>Ascomycota</taxon>
        <taxon>Pezizomycotina</taxon>
        <taxon>Dothideomycetes</taxon>
        <taxon>Dothideomycetes incertae sedis</taxon>
        <taxon>Microthyriales</taxon>
        <taxon>Microthyriaceae</taxon>
        <taxon>Microthyrium</taxon>
    </lineage>
</organism>
<dbReference type="Proteomes" id="UP000799302">
    <property type="component" value="Unassembled WGS sequence"/>
</dbReference>
<dbReference type="PANTHER" id="PTHR43918:SF4">
    <property type="entry name" value="CARBOXYLIC ESTER HYDROLASE"/>
    <property type="match status" value="1"/>
</dbReference>
<dbReference type="Gene3D" id="3.40.50.1820">
    <property type="entry name" value="alpha/beta hydrolase"/>
    <property type="match status" value="2"/>
</dbReference>